<dbReference type="Proteomes" id="UP001530315">
    <property type="component" value="Unassembled WGS sequence"/>
</dbReference>
<organism evidence="2 3">
    <name type="scientific">Stephanodiscus triporus</name>
    <dbReference type="NCBI Taxonomy" id="2934178"/>
    <lineage>
        <taxon>Eukaryota</taxon>
        <taxon>Sar</taxon>
        <taxon>Stramenopiles</taxon>
        <taxon>Ochrophyta</taxon>
        <taxon>Bacillariophyta</taxon>
        <taxon>Coscinodiscophyceae</taxon>
        <taxon>Thalassiosirophycidae</taxon>
        <taxon>Stephanodiscales</taxon>
        <taxon>Stephanodiscaceae</taxon>
        <taxon>Stephanodiscus</taxon>
    </lineage>
</organism>
<feature type="compositionally biased region" description="Basic and acidic residues" evidence="1">
    <location>
        <begin position="318"/>
        <end position="334"/>
    </location>
</feature>
<dbReference type="AlphaFoldDB" id="A0ABD3P1V0"/>
<keyword evidence="3" id="KW-1185">Reference proteome</keyword>
<protein>
    <submittedName>
        <fullName evidence="2">Uncharacterized protein</fullName>
    </submittedName>
</protein>
<evidence type="ECO:0000313" key="2">
    <source>
        <dbReference type="EMBL" id="KAL3781441.1"/>
    </source>
</evidence>
<feature type="compositionally biased region" description="Polar residues" evidence="1">
    <location>
        <begin position="348"/>
        <end position="359"/>
    </location>
</feature>
<sequence>MNGVNSREVATESLPQSPHERIQACLKNLFALPTTNIESAFQLILGLVKEQSSKIDGLNRAHVEAVEGNAKICASMQNVVDGLLKENFGLSVDLRKLKEEHGDLLLSHATISCTLDKLRHDIELTYNLLGDVECEPDSAEEENTKTQVNVVVDTNHSSRGMEVTDITEGTKIEEVASGVNVNASSEADEQSENSNEGATTDHVREEGQPAKVNCSLWSAVAKVNSERSVAARLHQLEQSLSSFMDIISIKGQIEGQPTERQDEALEDVKRRINCIETFLHGFGQDHKKAIATVEEELKQLYEAMPFEENESALATARDVKGDGPAKPLRQENNHVDPTSMPGVLPQGRTDTTQLGRNEGNTETMTIDDLTHHSSALRDSMQQRQVGEAIENQICELKISVKDKVSIREFETRIQEVRNFISTCSAASSTSLSRTVIFDKEQKIMDEISNLKLKMMDMVSYKQQLEQIGGEISKLRLDVSTNAERTDHDLIDIQSVIESQRDKLERLCNDNSLPSNGSSMKEESINAKIQEAADALRVSLDERIDKVRLIENEMEGFASKLAEKPSQDQIESMLRHLEKRLGHDVVLQGIIENMTQGKCYPRKSNMQKFCSFLWFILMINYFCSLLELKQKMSKNDVMAMVKQKISEAKLGMQNTKDALMIGATPSYCLGCGKTFPTGVNGIRAPKINHDALPLNDARSRRRVSPLQAFHGVNNIPRPASAIVGAFAPSSTIVHNMHKQL</sequence>
<reference evidence="2 3" key="1">
    <citation type="submission" date="2024-10" db="EMBL/GenBank/DDBJ databases">
        <title>Updated reference genomes for cyclostephanoid diatoms.</title>
        <authorList>
            <person name="Roberts W.R."/>
            <person name="Alverson A.J."/>
        </authorList>
    </citation>
    <scope>NUCLEOTIDE SEQUENCE [LARGE SCALE GENOMIC DNA]</scope>
    <source>
        <strain evidence="2 3">AJA276-08</strain>
    </source>
</reference>
<name>A0ABD3P1V0_9STRA</name>
<evidence type="ECO:0000256" key="1">
    <source>
        <dbReference type="SAM" id="MobiDB-lite"/>
    </source>
</evidence>
<gene>
    <name evidence="2" type="ORF">ACHAW5_001518</name>
</gene>
<proteinExistence type="predicted"/>
<feature type="region of interest" description="Disordered" evidence="1">
    <location>
        <begin position="318"/>
        <end position="359"/>
    </location>
</feature>
<comment type="caution">
    <text evidence="2">The sequence shown here is derived from an EMBL/GenBank/DDBJ whole genome shotgun (WGS) entry which is preliminary data.</text>
</comment>
<accession>A0ABD3P1V0</accession>
<feature type="region of interest" description="Disordered" evidence="1">
    <location>
        <begin position="182"/>
        <end position="207"/>
    </location>
</feature>
<dbReference type="EMBL" id="JALLAZ020001066">
    <property type="protein sequence ID" value="KAL3781441.1"/>
    <property type="molecule type" value="Genomic_DNA"/>
</dbReference>
<evidence type="ECO:0000313" key="3">
    <source>
        <dbReference type="Proteomes" id="UP001530315"/>
    </source>
</evidence>